<gene>
    <name evidence="2" type="primary">narJ</name>
    <name evidence="2" type="ORF">KQ910_07990</name>
</gene>
<name>A0ABS6IGH7_9HYPH</name>
<organism evidence="2 3">
    <name type="scientific">Reyranella humidisoli</name>
    <dbReference type="NCBI Taxonomy" id="2849149"/>
    <lineage>
        <taxon>Bacteria</taxon>
        <taxon>Pseudomonadati</taxon>
        <taxon>Pseudomonadota</taxon>
        <taxon>Alphaproteobacteria</taxon>
        <taxon>Hyphomicrobiales</taxon>
        <taxon>Reyranellaceae</taxon>
        <taxon>Reyranella</taxon>
    </lineage>
</organism>
<keyword evidence="3" id="KW-1185">Reference proteome</keyword>
<sequence>MKTLRALAALLSYPSTDLIEAADEIRQVIDSDGILPLAVRGELHRLIDDLAGGDLYDLQERYGLLFDRTRSLSLHLFEHVHGESRDRGQAMVDLLKLYEESGYTPTATELPDFLPLFLEYASTRPPQAAIELIGQPANVIAALRERLAKRSSPYVAVMSALLAISKARLDEKALAVLRAEPDPEPDDLEALDAAWEEEEVTFGPGAADAKGACGVEGLSTRLRAAMRPAEGVAPPLAHGRSTGRHATAPSNPGVRS</sequence>
<dbReference type="EMBL" id="JAHOPB010000001">
    <property type="protein sequence ID" value="MBU8873701.1"/>
    <property type="molecule type" value="Genomic_DNA"/>
</dbReference>
<proteinExistence type="predicted"/>
<dbReference type="PANTHER" id="PTHR43680">
    <property type="entry name" value="NITRATE REDUCTASE MOLYBDENUM COFACTOR ASSEMBLY CHAPERONE"/>
    <property type="match status" value="1"/>
</dbReference>
<evidence type="ECO:0000256" key="1">
    <source>
        <dbReference type="SAM" id="MobiDB-lite"/>
    </source>
</evidence>
<comment type="caution">
    <text evidence="2">The sequence shown here is derived from an EMBL/GenBank/DDBJ whole genome shotgun (WGS) entry which is preliminary data.</text>
</comment>
<accession>A0ABS6IGH7</accession>
<dbReference type="PANTHER" id="PTHR43680:SF2">
    <property type="entry name" value="NITRATE REDUCTASE MOLYBDENUM COFACTOR ASSEMBLY CHAPERONE NARJ"/>
    <property type="match status" value="1"/>
</dbReference>
<dbReference type="NCBIfam" id="TIGR00684">
    <property type="entry name" value="narJ"/>
    <property type="match status" value="1"/>
</dbReference>
<dbReference type="RefSeq" id="WP_216958098.1">
    <property type="nucleotide sequence ID" value="NZ_JAHOPB010000001.1"/>
</dbReference>
<dbReference type="InterPro" id="IPR020945">
    <property type="entry name" value="DMSO/NO3_reduct_chaperone"/>
</dbReference>
<evidence type="ECO:0000313" key="2">
    <source>
        <dbReference type="EMBL" id="MBU8873701.1"/>
    </source>
</evidence>
<feature type="region of interest" description="Disordered" evidence="1">
    <location>
        <begin position="226"/>
        <end position="256"/>
    </location>
</feature>
<evidence type="ECO:0000313" key="3">
    <source>
        <dbReference type="Proteomes" id="UP000727907"/>
    </source>
</evidence>
<reference evidence="2 3" key="1">
    <citation type="submission" date="2021-06" db="EMBL/GenBank/DDBJ databases">
        <authorList>
            <person name="Lee D.H."/>
        </authorList>
    </citation>
    <scope>NUCLEOTIDE SEQUENCE [LARGE SCALE GENOMIC DNA]</scope>
    <source>
        <strain evidence="2 3">MMS21-HV4-11</strain>
    </source>
</reference>
<dbReference type="Proteomes" id="UP000727907">
    <property type="component" value="Unassembled WGS sequence"/>
</dbReference>
<dbReference type="Pfam" id="PF02613">
    <property type="entry name" value="Nitrate_red_del"/>
    <property type="match status" value="1"/>
</dbReference>
<dbReference type="InterPro" id="IPR003765">
    <property type="entry name" value="NO3_reductase_chaperone_NarJ"/>
</dbReference>
<protein>
    <submittedName>
        <fullName evidence="2">Nitrate reductase molybdenum cofactor assembly chaperone</fullName>
    </submittedName>
</protein>